<feature type="chain" id="PRO_5036239809" description="Secreted RxLR effector peptide protein" evidence="2">
    <location>
        <begin position="21"/>
        <end position="191"/>
    </location>
</feature>
<reference evidence="3" key="1">
    <citation type="submission" date="2020-04" db="EMBL/GenBank/DDBJ databases">
        <title>Hybrid Assembly of Korean Phytophthora infestans isolates.</title>
        <authorList>
            <person name="Prokchorchik M."/>
            <person name="Lee Y."/>
            <person name="Seo J."/>
            <person name="Cho J.-H."/>
            <person name="Park Y.-E."/>
            <person name="Jang D.-C."/>
            <person name="Im J.-S."/>
            <person name="Choi J.-G."/>
            <person name="Park H.-J."/>
            <person name="Lee G.-B."/>
            <person name="Lee Y.-G."/>
            <person name="Hong S.-Y."/>
            <person name="Cho K."/>
            <person name="Sohn K.H."/>
        </authorList>
    </citation>
    <scope>NUCLEOTIDE SEQUENCE</scope>
    <source>
        <strain evidence="3">KR_1_A1</strain>
        <strain evidence="4">KR_2_A2</strain>
    </source>
</reference>
<proteinExistence type="predicted"/>
<dbReference type="Proteomes" id="UP000602510">
    <property type="component" value="Unassembled WGS sequence"/>
</dbReference>
<sequence>MKPLHRLLISSACLAALTTCTPISAAAQKVGVSNSGSGCPGGTTTFLRGSDPNYDGAELYPFFDVNEDAIALIPAAAVEFKINLDDAGEEFEVELVSVTKENNAEVVPRTLNEINNDNFELVQDEDVEDTIQEEIMIEDFQSDYGRHLRSLADPAPAGQIQLPETTPPTETVTPPSDLQHSNLRGREQRNS</sequence>
<dbReference type="EMBL" id="WSZM01000080">
    <property type="protein sequence ID" value="KAF4043736.1"/>
    <property type="molecule type" value="Genomic_DNA"/>
</dbReference>
<dbReference type="EMBL" id="JAACNO010000205">
    <property type="protein sequence ID" value="KAF4149057.1"/>
    <property type="molecule type" value="Genomic_DNA"/>
</dbReference>
<evidence type="ECO:0000256" key="1">
    <source>
        <dbReference type="SAM" id="MobiDB-lite"/>
    </source>
</evidence>
<gene>
    <name evidence="3" type="ORF">GN244_ATG04050</name>
    <name evidence="4" type="ORF">GN958_ATG01821</name>
</gene>
<feature type="compositionally biased region" description="Low complexity" evidence="1">
    <location>
        <begin position="163"/>
        <end position="175"/>
    </location>
</feature>
<evidence type="ECO:0000256" key="2">
    <source>
        <dbReference type="SAM" id="SignalP"/>
    </source>
</evidence>
<evidence type="ECO:0000313" key="3">
    <source>
        <dbReference type="EMBL" id="KAF4043736.1"/>
    </source>
</evidence>
<feature type="region of interest" description="Disordered" evidence="1">
    <location>
        <begin position="157"/>
        <end position="191"/>
    </location>
</feature>
<organism evidence="3 5">
    <name type="scientific">Phytophthora infestans</name>
    <name type="common">Potato late blight agent</name>
    <name type="synonym">Botrytis infestans</name>
    <dbReference type="NCBI Taxonomy" id="4787"/>
    <lineage>
        <taxon>Eukaryota</taxon>
        <taxon>Sar</taxon>
        <taxon>Stramenopiles</taxon>
        <taxon>Oomycota</taxon>
        <taxon>Peronosporomycetes</taxon>
        <taxon>Peronosporales</taxon>
        <taxon>Peronosporaceae</taxon>
        <taxon>Phytophthora</taxon>
    </lineage>
</organism>
<protein>
    <recommendedName>
        <fullName evidence="6">Secreted RxLR effector peptide protein</fullName>
    </recommendedName>
</protein>
<name>A0A833TNK4_PHYIN</name>
<evidence type="ECO:0000313" key="5">
    <source>
        <dbReference type="Proteomes" id="UP000602510"/>
    </source>
</evidence>
<evidence type="ECO:0008006" key="6">
    <source>
        <dbReference type="Google" id="ProtNLM"/>
    </source>
</evidence>
<accession>A0A833TNK4</accession>
<evidence type="ECO:0000313" key="4">
    <source>
        <dbReference type="EMBL" id="KAF4149057.1"/>
    </source>
</evidence>
<dbReference type="Proteomes" id="UP000704712">
    <property type="component" value="Unassembled WGS sequence"/>
</dbReference>
<dbReference type="AlphaFoldDB" id="A0A833TNK4"/>
<comment type="caution">
    <text evidence="3">The sequence shown here is derived from an EMBL/GenBank/DDBJ whole genome shotgun (WGS) entry which is preliminary data.</text>
</comment>
<keyword evidence="5" id="KW-1185">Reference proteome</keyword>
<keyword evidence="2" id="KW-0732">Signal</keyword>
<feature type="signal peptide" evidence="2">
    <location>
        <begin position="1"/>
        <end position="20"/>
    </location>
</feature>